<comment type="caution">
    <text evidence="12">The sequence shown here is derived from an EMBL/GenBank/DDBJ whole genome shotgun (WGS) entry which is preliminary data.</text>
</comment>
<dbReference type="EC" id="3.2.1.4" evidence="3"/>
<name>A0AAW1S8Z9_9CHLO</name>
<dbReference type="InterPro" id="IPR001701">
    <property type="entry name" value="Glyco_hydro_9"/>
</dbReference>
<feature type="compositionally biased region" description="Basic residues" evidence="9">
    <location>
        <begin position="243"/>
        <end position="252"/>
    </location>
</feature>
<dbReference type="SUPFAM" id="SSF53448">
    <property type="entry name" value="Nucleotide-diphospho-sugar transferases"/>
    <property type="match status" value="1"/>
</dbReference>
<dbReference type="InterPro" id="IPR029044">
    <property type="entry name" value="Nucleotide-diphossugar_trans"/>
</dbReference>
<dbReference type="AlphaFoldDB" id="A0AAW1S8Z9"/>
<feature type="region of interest" description="Disordered" evidence="9">
    <location>
        <begin position="632"/>
        <end position="651"/>
    </location>
</feature>
<keyword evidence="10" id="KW-0812">Transmembrane</keyword>
<dbReference type="SUPFAM" id="SSF48208">
    <property type="entry name" value="Six-hairpin glycosidases"/>
    <property type="match status" value="1"/>
</dbReference>
<organism evidence="12 13">
    <name type="scientific">Elliptochloris bilobata</name>
    <dbReference type="NCBI Taxonomy" id="381761"/>
    <lineage>
        <taxon>Eukaryota</taxon>
        <taxon>Viridiplantae</taxon>
        <taxon>Chlorophyta</taxon>
        <taxon>core chlorophytes</taxon>
        <taxon>Trebouxiophyceae</taxon>
        <taxon>Trebouxiophyceae incertae sedis</taxon>
        <taxon>Elliptochloris clade</taxon>
        <taxon>Elliptochloris</taxon>
    </lineage>
</organism>
<evidence type="ECO:0000256" key="7">
    <source>
        <dbReference type="ARBA" id="ARBA00023295"/>
    </source>
</evidence>
<feature type="transmembrane region" description="Helical" evidence="10">
    <location>
        <begin position="205"/>
        <end position="231"/>
    </location>
</feature>
<comment type="similarity">
    <text evidence="2">Belongs to the glycosyl hydrolase 9 (cellulase E) family.</text>
</comment>
<feature type="transmembrane region" description="Helical" evidence="10">
    <location>
        <begin position="774"/>
        <end position="798"/>
    </location>
</feature>
<keyword evidence="7" id="KW-0326">Glycosidase</keyword>
<evidence type="ECO:0000256" key="8">
    <source>
        <dbReference type="ARBA" id="ARBA00023326"/>
    </source>
</evidence>
<evidence type="ECO:0000313" key="12">
    <source>
        <dbReference type="EMBL" id="KAK9842240.1"/>
    </source>
</evidence>
<feature type="domain" description="Glycoside hydrolase family 9" evidence="11">
    <location>
        <begin position="816"/>
        <end position="1237"/>
    </location>
</feature>
<sequence>MQTAVDRKQGIVVHPRREVLFLEDDPQSPKAPKLLVASGGLTGFGVAQDLLKIDFSTPEDAPEQFRAKPFDAGEAVEIRPGLSGNFGMMDPMSKDLHTYLSRLEEQQRQRAAAGSAPVSMPGTVTATIEASEPGAAPEAGAKPLPKWRRTPTIDMHFQSHQRRVADQSRPSHMDPVGAGLWALYVAAFAFYLYTRATTVGSWVQLALLAYQLAVLVAEGLVFTSGAIIGLSQTRQLYADHRPWTQRKRRKGKPAVPRLDAEGKPKVDTRTYHVQVLVCASGASLEQTELALVAACDMKVPAGCTRAVFLVDSCRDASRAELVTRLARDELAYVAAAERDIAAGADRGRGAALNRALRRLYPKDVLAQPSHLVAVLDDDQVADRSFLQKLLPCMGTPGLDRQLYRGVVPGYEAWGTALCAATNFIVRADTLQRHGWFPVGLRAVGLAISLELRVTNHLAFFHDEVLATGHAPRSVPGVYAANEAEALGRFQVQLQARPAVFGRLPLVHKLLHHSLAWSHEVSAVTTLLFVAVPMVQVIFGFFPFAPNRWFGVGFAAYYCIATPLMYKAYWPRNLQGWWLWTVANTVLWWHHLTALAHALGERAQLRPHPHSRLNFWALQRLGGRARVKQAEGARPVAGDMESGELPPAPPPADSGAAASAACPHSAGRIAYPVRALLIFLASVACACIGMWLMLDDRHVALTPSPGVLSLAIVANNLPLALAILWCLANAAVFSIPLYYATCARAAPAVLSSAPAEDPPAAGSESGQAACSGGVGIYAMACLAFVALTACAAAASCIGLGRGASIMPGSTVGVDEDYHEALRTSALFWHAQRSGAFTDMLVSWRGNSGLSDVPAGGFYQGSSNLKLTMPTAFATLQLAWGLLAAGSGAQAMYSYDELAWAASYLVACQQADGTFVAQVGDMDAELAAWARPEDMAEPRPSLAIAPGQPAADLLGLSAAALAAASVALAAAGRPLVDALPAAEALYRAAQAAPGSYVDAVPAIPSRMLYPSTSWRDDMALAGAWLGLATGQAAYVKDAAAVWQEQAATAPAPARRWDWDTQCWAASLLLWQLTGEAGYRAQVDAFEAAWTSAPTTPLGLAAVPGEAPPLPQAASAALLLLLDSRACAGTNGGAPPAPACWARAQLRYALGAAGRSFVVGWGPDPPLRPASAAASCPAAVRPCNGSRASSAQYASPNPNSHVLAGALVAGPAAGDAYADERSVPGSTVALEYNGGFSGALALAAAQRDWGASCDARPGLLGALGVRLPQRMW</sequence>
<evidence type="ECO:0000256" key="9">
    <source>
        <dbReference type="SAM" id="MobiDB-lite"/>
    </source>
</evidence>
<dbReference type="InterPro" id="IPR012341">
    <property type="entry name" value="6hp_glycosidase-like_sf"/>
</dbReference>
<dbReference type="Gene3D" id="1.50.10.10">
    <property type="match status" value="1"/>
</dbReference>
<feature type="transmembrane region" description="Helical" evidence="10">
    <location>
        <begin position="520"/>
        <end position="541"/>
    </location>
</feature>
<feature type="transmembrane region" description="Helical" evidence="10">
    <location>
        <begin position="705"/>
        <end position="727"/>
    </location>
</feature>
<evidence type="ECO:0000256" key="2">
    <source>
        <dbReference type="ARBA" id="ARBA00007072"/>
    </source>
</evidence>
<dbReference type="GO" id="GO:0030245">
    <property type="term" value="P:cellulose catabolic process"/>
    <property type="evidence" value="ECO:0007669"/>
    <property type="project" value="UniProtKB-KW"/>
</dbReference>
<evidence type="ECO:0000256" key="10">
    <source>
        <dbReference type="SAM" id="Phobius"/>
    </source>
</evidence>
<evidence type="ECO:0000313" key="13">
    <source>
        <dbReference type="Proteomes" id="UP001445335"/>
    </source>
</evidence>
<gene>
    <name evidence="12" type="ORF">WJX81_002174</name>
</gene>
<evidence type="ECO:0000256" key="1">
    <source>
        <dbReference type="ARBA" id="ARBA00000966"/>
    </source>
</evidence>
<dbReference type="InterPro" id="IPR008928">
    <property type="entry name" value="6-hairpin_glycosidase_sf"/>
</dbReference>
<feature type="transmembrane region" description="Helical" evidence="10">
    <location>
        <begin position="176"/>
        <end position="193"/>
    </location>
</feature>
<comment type="catalytic activity">
    <reaction evidence="1">
        <text>Endohydrolysis of (1-&gt;4)-beta-D-glucosidic linkages in cellulose, lichenin and cereal beta-D-glucans.</text>
        <dbReference type="EC" id="3.2.1.4"/>
    </reaction>
</comment>
<feature type="region of interest" description="Disordered" evidence="9">
    <location>
        <begin position="241"/>
        <end position="261"/>
    </location>
</feature>
<dbReference type="Proteomes" id="UP001445335">
    <property type="component" value="Unassembled WGS sequence"/>
</dbReference>
<dbReference type="PANTHER" id="PTHR22298">
    <property type="entry name" value="ENDO-1,4-BETA-GLUCANASE"/>
    <property type="match status" value="1"/>
</dbReference>
<evidence type="ECO:0000256" key="4">
    <source>
        <dbReference type="ARBA" id="ARBA00022801"/>
    </source>
</evidence>
<keyword evidence="10" id="KW-1133">Transmembrane helix</keyword>
<evidence type="ECO:0000259" key="11">
    <source>
        <dbReference type="Pfam" id="PF00759"/>
    </source>
</evidence>
<dbReference type="EMBL" id="JALJOU010000008">
    <property type="protein sequence ID" value="KAK9842240.1"/>
    <property type="molecule type" value="Genomic_DNA"/>
</dbReference>
<keyword evidence="13" id="KW-1185">Reference proteome</keyword>
<reference evidence="12 13" key="1">
    <citation type="journal article" date="2024" name="Nat. Commun.">
        <title>Phylogenomics reveals the evolutionary origins of lichenization in chlorophyte algae.</title>
        <authorList>
            <person name="Puginier C."/>
            <person name="Libourel C."/>
            <person name="Otte J."/>
            <person name="Skaloud P."/>
            <person name="Haon M."/>
            <person name="Grisel S."/>
            <person name="Petersen M."/>
            <person name="Berrin J.G."/>
            <person name="Delaux P.M."/>
            <person name="Dal Grande F."/>
            <person name="Keller J."/>
        </authorList>
    </citation>
    <scope>NUCLEOTIDE SEQUENCE [LARGE SCALE GENOMIC DNA]</scope>
    <source>
        <strain evidence="12 13">SAG 245.80</strain>
    </source>
</reference>
<keyword evidence="8" id="KW-0624">Polysaccharide degradation</keyword>
<accession>A0AAW1S8Z9</accession>
<feature type="transmembrane region" description="Helical" evidence="10">
    <location>
        <begin position="547"/>
        <end position="565"/>
    </location>
</feature>
<evidence type="ECO:0000256" key="3">
    <source>
        <dbReference type="ARBA" id="ARBA00012601"/>
    </source>
</evidence>
<evidence type="ECO:0000256" key="6">
    <source>
        <dbReference type="ARBA" id="ARBA00023277"/>
    </source>
</evidence>
<keyword evidence="10" id="KW-0472">Membrane</keyword>
<feature type="transmembrane region" description="Helical" evidence="10">
    <location>
        <begin position="674"/>
        <end position="693"/>
    </location>
</feature>
<dbReference type="GO" id="GO:0008810">
    <property type="term" value="F:cellulase activity"/>
    <property type="evidence" value="ECO:0007669"/>
    <property type="project" value="UniProtKB-EC"/>
</dbReference>
<proteinExistence type="inferred from homology"/>
<evidence type="ECO:0000256" key="5">
    <source>
        <dbReference type="ARBA" id="ARBA00023001"/>
    </source>
</evidence>
<keyword evidence="4" id="KW-0378">Hydrolase</keyword>
<keyword evidence="5" id="KW-0136">Cellulose degradation</keyword>
<keyword evidence="6" id="KW-0119">Carbohydrate metabolism</keyword>
<dbReference type="Gene3D" id="3.90.550.10">
    <property type="entry name" value="Spore Coat Polysaccharide Biosynthesis Protein SpsA, Chain A"/>
    <property type="match status" value="1"/>
</dbReference>
<dbReference type="Pfam" id="PF00759">
    <property type="entry name" value="Glyco_hydro_9"/>
    <property type="match status" value="1"/>
</dbReference>
<protein>
    <recommendedName>
        <fullName evidence="3">cellulase</fullName>
        <ecNumber evidence="3">3.2.1.4</ecNumber>
    </recommendedName>
</protein>